<dbReference type="Proteomes" id="UP000054144">
    <property type="component" value="Unassembled WGS sequence"/>
</dbReference>
<evidence type="ECO:0000256" key="1">
    <source>
        <dbReference type="SAM" id="MobiDB-lite"/>
    </source>
</evidence>
<dbReference type="OrthoDB" id="2563275at2759"/>
<gene>
    <name evidence="2" type="ORF">FISHEDRAFT_49229</name>
</gene>
<dbReference type="EMBL" id="KN882048">
    <property type="protein sequence ID" value="KIY45447.1"/>
    <property type="molecule type" value="Genomic_DNA"/>
</dbReference>
<name>A0A0D7A354_9AGAR</name>
<proteinExistence type="predicted"/>
<protein>
    <recommendedName>
        <fullName evidence="4">Mediator complex subunit 9</fullName>
    </recommendedName>
</protein>
<keyword evidence="3" id="KW-1185">Reference proteome</keyword>
<evidence type="ECO:0000313" key="3">
    <source>
        <dbReference type="Proteomes" id="UP000054144"/>
    </source>
</evidence>
<organism evidence="2 3">
    <name type="scientific">Fistulina hepatica ATCC 64428</name>
    <dbReference type="NCBI Taxonomy" id="1128425"/>
    <lineage>
        <taxon>Eukaryota</taxon>
        <taxon>Fungi</taxon>
        <taxon>Dikarya</taxon>
        <taxon>Basidiomycota</taxon>
        <taxon>Agaricomycotina</taxon>
        <taxon>Agaricomycetes</taxon>
        <taxon>Agaricomycetidae</taxon>
        <taxon>Agaricales</taxon>
        <taxon>Fistulinaceae</taxon>
        <taxon>Fistulina</taxon>
    </lineage>
</organism>
<dbReference type="AlphaFoldDB" id="A0A0D7A354"/>
<sequence length="118" mass="12815">MGSSIPFALYESLLSKLADVLELTQKSEGVTSAQARKAILDATNEFKSALSQAKEFATDIPGGELLISEQDEVIEMLTQIRDKKRAQLQEFASTSLQTTSDTAQMRMDTDSIASTPIA</sequence>
<reference evidence="2 3" key="1">
    <citation type="journal article" date="2015" name="Fungal Genet. Biol.">
        <title>Evolution of novel wood decay mechanisms in Agaricales revealed by the genome sequences of Fistulina hepatica and Cylindrobasidium torrendii.</title>
        <authorList>
            <person name="Floudas D."/>
            <person name="Held B.W."/>
            <person name="Riley R."/>
            <person name="Nagy L.G."/>
            <person name="Koehler G."/>
            <person name="Ransdell A.S."/>
            <person name="Younus H."/>
            <person name="Chow J."/>
            <person name="Chiniquy J."/>
            <person name="Lipzen A."/>
            <person name="Tritt A."/>
            <person name="Sun H."/>
            <person name="Haridas S."/>
            <person name="LaButti K."/>
            <person name="Ohm R.A."/>
            <person name="Kues U."/>
            <person name="Blanchette R.A."/>
            <person name="Grigoriev I.V."/>
            <person name="Minto R.E."/>
            <person name="Hibbett D.S."/>
        </authorList>
    </citation>
    <scope>NUCLEOTIDE SEQUENCE [LARGE SCALE GENOMIC DNA]</scope>
    <source>
        <strain evidence="2 3">ATCC 64428</strain>
    </source>
</reference>
<accession>A0A0D7A354</accession>
<evidence type="ECO:0008006" key="4">
    <source>
        <dbReference type="Google" id="ProtNLM"/>
    </source>
</evidence>
<feature type="region of interest" description="Disordered" evidence="1">
    <location>
        <begin position="95"/>
        <end position="118"/>
    </location>
</feature>
<evidence type="ECO:0000313" key="2">
    <source>
        <dbReference type="EMBL" id="KIY45447.1"/>
    </source>
</evidence>